<organism evidence="3 4">
    <name type="scientific">Mucilaginibacter mallensis</name>
    <dbReference type="NCBI Taxonomy" id="652787"/>
    <lineage>
        <taxon>Bacteria</taxon>
        <taxon>Pseudomonadati</taxon>
        <taxon>Bacteroidota</taxon>
        <taxon>Sphingobacteriia</taxon>
        <taxon>Sphingobacteriales</taxon>
        <taxon>Sphingobacteriaceae</taxon>
        <taxon>Mucilaginibacter</taxon>
    </lineage>
</organism>
<evidence type="ECO:0000259" key="2">
    <source>
        <dbReference type="SMART" id="SM00429"/>
    </source>
</evidence>
<dbReference type="InterPro" id="IPR013783">
    <property type="entry name" value="Ig-like_fold"/>
</dbReference>
<dbReference type="SUPFAM" id="SSF81296">
    <property type="entry name" value="E set domains"/>
    <property type="match status" value="2"/>
</dbReference>
<dbReference type="RefSeq" id="WP_091375017.1">
    <property type="nucleotide sequence ID" value="NZ_LT629740.1"/>
</dbReference>
<dbReference type="Proteomes" id="UP000199679">
    <property type="component" value="Chromosome I"/>
</dbReference>
<proteinExistence type="predicted"/>
<dbReference type="EMBL" id="LT629740">
    <property type="protein sequence ID" value="SDT36444.1"/>
    <property type="molecule type" value="Genomic_DNA"/>
</dbReference>
<evidence type="ECO:0000256" key="1">
    <source>
        <dbReference type="SAM" id="SignalP"/>
    </source>
</evidence>
<dbReference type="Gene3D" id="2.60.40.10">
    <property type="entry name" value="Immunoglobulins"/>
    <property type="match status" value="2"/>
</dbReference>
<evidence type="ECO:0000313" key="4">
    <source>
        <dbReference type="Proteomes" id="UP000199679"/>
    </source>
</evidence>
<protein>
    <submittedName>
        <fullName evidence="3">IPT/TIG domain-containing protein</fullName>
    </submittedName>
</protein>
<dbReference type="SMART" id="SM00429">
    <property type="entry name" value="IPT"/>
    <property type="match status" value="2"/>
</dbReference>
<feature type="signal peptide" evidence="1">
    <location>
        <begin position="1"/>
        <end position="25"/>
    </location>
</feature>
<name>A0A1H1ZRX1_MUCMA</name>
<evidence type="ECO:0000313" key="3">
    <source>
        <dbReference type="EMBL" id="SDT36444.1"/>
    </source>
</evidence>
<dbReference type="AlphaFoldDB" id="A0A1H1ZRX1"/>
<reference evidence="3 4" key="1">
    <citation type="submission" date="2016-10" db="EMBL/GenBank/DDBJ databases">
        <authorList>
            <person name="de Groot N.N."/>
        </authorList>
    </citation>
    <scope>NUCLEOTIDE SEQUENCE [LARGE SCALE GENOMIC DNA]</scope>
    <source>
        <strain evidence="3 4">MP1X4</strain>
    </source>
</reference>
<dbReference type="SUPFAM" id="SSF49899">
    <property type="entry name" value="Concanavalin A-like lectins/glucanases"/>
    <property type="match status" value="1"/>
</dbReference>
<dbReference type="Gene3D" id="2.60.120.200">
    <property type="match status" value="1"/>
</dbReference>
<keyword evidence="1" id="KW-0732">Signal</keyword>
<feature type="chain" id="PRO_5009268032" evidence="1">
    <location>
        <begin position="26"/>
        <end position="438"/>
    </location>
</feature>
<feature type="domain" description="IPT/TIG" evidence="2">
    <location>
        <begin position="121"/>
        <end position="202"/>
    </location>
</feature>
<dbReference type="InterPro" id="IPR002909">
    <property type="entry name" value="IPT_dom"/>
</dbReference>
<dbReference type="CDD" id="cd00102">
    <property type="entry name" value="IPT"/>
    <property type="match status" value="1"/>
</dbReference>
<gene>
    <name evidence="3" type="ORF">SAMN05216490_3225</name>
</gene>
<dbReference type="Pfam" id="PF13385">
    <property type="entry name" value="Laminin_G_3"/>
    <property type="match status" value="1"/>
</dbReference>
<dbReference type="InterPro" id="IPR014756">
    <property type="entry name" value="Ig_E-set"/>
</dbReference>
<dbReference type="Pfam" id="PF01833">
    <property type="entry name" value="TIG"/>
    <property type="match status" value="2"/>
</dbReference>
<dbReference type="GO" id="GO:0005975">
    <property type="term" value="P:carbohydrate metabolic process"/>
    <property type="evidence" value="ECO:0007669"/>
    <property type="project" value="UniProtKB-ARBA"/>
</dbReference>
<sequence length="438" mass="46778">MKSYLKKISYFLAMFCIIASYVSCNKPANITVYSYPAPLPSGMTPTSGYPLTNVTITGKSFGTYPNAVTVSFGGIKADTIRSCTDNQIVVQVPANAVSGRVTLKVWTHTVDSIGHFTVLTPPVVKSVSSNAGAPGDVITLKGTGFGSVVANLALSFNGTPGTVNTVLNDTLITATVPNNFTSGKLILSVGGYPVQAGTFTYLTYVAAPVYQLDFEGNLNATIGGSAATYIQGKGSPYTFIKGIDGQAISLAGYLVADGGTHQAIVLPTNAGQYNELSVSCWVYHPGNLSSTYFEPIFDFGTSNNALKNNQIALLAAAASWWNSAGENAVARYIYDINGTYQETNSITSQSIPQTGWHHMVLTASKTNHQMITYMDGAVIGTIALPANYDLTLATMDHTFIGSHSDYSNNWDYAGGVDKFQIYNYVLSANQVYTLYYKK</sequence>
<keyword evidence="4" id="KW-1185">Reference proteome</keyword>
<dbReference type="STRING" id="652787.SAMN05216490_3225"/>
<dbReference type="InterPro" id="IPR013320">
    <property type="entry name" value="ConA-like_dom_sf"/>
</dbReference>
<dbReference type="OrthoDB" id="633200at2"/>
<accession>A0A1H1ZRX1</accession>
<feature type="domain" description="IPT/TIG" evidence="2">
    <location>
        <begin position="37"/>
        <end position="119"/>
    </location>
</feature>
<dbReference type="GO" id="GO:0004553">
    <property type="term" value="F:hydrolase activity, hydrolyzing O-glycosyl compounds"/>
    <property type="evidence" value="ECO:0007669"/>
    <property type="project" value="UniProtKB-ARBA"/>
</dbReference>